<name>A0A2S6I751_9BACT</name>
<feature type="chain" id="PRO_5015645600" evidence="1">
    <location>
        <begin position="20"/>
        <end position="691"/>
    </location>
</feature>
<accession>A0A2S6I751</accession>
<evidence type="ECO:0000313" key="3">
    <source>
        <dbReference type="Proteomes" id="UP000237662"/>
    </source>
</evidence>
<dbReference type="OrthoDB" id="9804995at2"/>
<keyword evidence="2" id="KW-0675">Receptor</keyword>
<evidence type="ECO:0000313" key="2">
    <source>
        <dbReference type="EMBL" id="PPK87325.1"/>
    </source>
</evidence>
<organism evidence="2 3">
    <name type="scientific">Neolewinella xylanilytica</name>
    <dbReference type="NCBI Taxonomy" id="1514080"/>
    <lineage>
        <taxon>Bacteria</taxon>
        <taxon>Pseudomonadati</taxon>
        <taxon>Bacteroidota</taxon>
        <taxon>Saprospiria</taxon>
        <taxon>Saprospirales</taxon>
        <taxon>Lewinellaceae</taxon>
        <taxon>Neolewinella</taxon>
    </lineage>
</organism>
<comment type="caution">
    <text evidence="2">The sequence shown here is derived from an EMBL/GenBank/DDBJ whole genome shotgun (WGS) entry which is preliminary data.</text>
</comment>
<dbReference type="RefSeq" id="WP_104417941.1">
    <property type="nucleotide sequence ID" value="NZ_PTJC01000005.1"/>
</dbReference>
<keyword evidence="3" id="KW-1185">Reference proteome</keyword>
<sequence length="691" mass="76284">MTRSRLLVFCLFLSLSVTAQDSLSFGGIDLPGAEVRASYLQVSPLAQAFTIEEVRRLPATFYDPARLIALLPGVVQTNDQANHLSVRGNTPNANLWRLNGLAVVNPNHTANAGTFYDLPTLNGGGTNALSAQVLDNSAFLAGGLPARYGNATGGTFDLRLRPGNHDKRVHQLQASLIGFDAATEGPIANSGISYLVNARYSFTGLLADLGVDFGGEEISFSDINAHLHGRTERSAYSLFTVLGRSTNYFSPDPDEEVTEQKELFDIDFENDLAIVGANFKTDFTSGTLTAGAAFSTLNTERIQDFFDPNLRVQVYDGTLDQQRISAFVDHEVILSQQVTLQAGAELLEDRFDTATNFYNSGTGRNIERSVEARSVAPYVGTRILSKSGGGALELAARAAWYQIGNNRNLIVFEPRLRYRLRWNDQRVVVALERLSRMPYAGLLLGSEAFFDFIPVNNQASVAYGRKLGKVNTLLTAYYQYTPGEYAARVGDFLLSANNFLEIDPNFVFTTRTATRRYGLEAEVAGGQREKGWYYRGSASLFRAETEQSDESWAKDRYSSDLVAKLTLGREWPGTDNNANARTYGFNVALIGYGGERTGRIVGNSGRLNPYFIPPDYGEGFVNTNGVYFRPDLRVYRTKERGQRSTTIALDIQNVAGVSNTAASYFDTFLNRPNEREALPLIPVLSYRVVWR</sequence>
<dbReference type="AlphaFoldDB" id="A0A2S6I751"/>
<evidence type="ECO:0000256" key="1">
    <source>
        <dbReference type="SAM" id="SignalP"/>
    </source>
</evidence>
<keyword evidence="1" id="KW-0732">Signal</keyword>
<protein>
    <submittedName>
        <fullName evidence="2">TonB-dependent receptor-like protein</fullName>
    </submittedName>
</protein>
<dbReference type="InterPro" id="IPR037066">
    <property type="entry name" value="Plug_dom_sf"/>
</dbReference>
<feature type="signal peptide" evidence="1">
    <location>
        <begin position="1"/>
        <end position="19"/>
    </location>
</feature>
<dbReference type="EMBL" id="PTJC01000005">
    <property type="protein sequence ID" value="PPK87325.1"/>
    <property type="molecule type" value="Genomic_DNA"/>
</dbReference>
<proteinExistence type="predicted"/>
<dbReference type="Gene3D" id="2.170.130.10">
    <property type="entry name" value="TonB-dependent receptor, plug domain"/>
    <property type="match status" value="1"/>
</dbReference>
<gene>
    <name evidence="2" type="ORF">CLV84_0263</name>
</gene>
<dbReference type="SUPFAM" id="SSF56935">
    <property type="entry name" value="Porins"/>
    <property type="match status" value="1"/>
</dbReference>
<reference evidence="2 3" key="1">
    <citation type="submission" date="2018-02" db="EMBL/GenBank/DDBJ databases">
        <title>Genomic Encyclopedia of Archaeal and Bacterial Type Strains, Phase II (KMG-II): from individual species to whole genera.</title>
        <authorList>
            <person name="Goeker M."/>
        </authorList>
    </citation>
    <scope>NUCLEOTIDE SEQUENCE [LARGE SCALE GENOMIC DNA]</scope>
    <source>
        <strain evidence="2 3">DSM 29526</strain>
    </source>
</reference>
<dbReference type="Proteomes" id="UP000237662">
    <property type="component" value="Unassembled WGS sequence"/>
</dbReference>